<evidence type="ECO:0000256" key="1">
    <source>
        <dbReference type="SAM" id="MobiDB-lite"/>
    </source>
</evidence>
<feature type="transmembrane region" description="Helical" evidence="2">
    <location>
        <begin position="105"/>
        <end position="128"/>
    </location>
</feature>
<dbReference type="AlphaFoldDB" id="A0A9D2J6U4"/>
<reference evidence="4" key="2">
    <citation type="submission" date="2021-04" db="EMBL/GenBank/DDBJ databases">
        <authorList>
            <person name="Gilroy R."/>
        </authorList>
    </citation>
    <scope>NUCLEOTIDE SEQUENCE</scope>
    <source>
        <strain evidence="4">ChiGjej4B4-7305</strain>
    </source>
</reference>
<name>A0A9D2J6U4_9MICO</name>
<protein>
    <submittedName>
        <fullName evidence="4">DUF2510 domain-containing protein</fullName>
    </submittedName>
</protein>
<evidence type="ECO:0000313" key="4">
    <source>
        <dbReference type="EMBL" id="HIZ37779.1"/>
    </source>
</evidence>
<reference evidence="4" key="1">
    <citation type="journal article" date="2021" name="PeerJ">
        <title>Extensive microbial diversity within the chicken gut microbiome revealed by metagenomics and culture.</title>
        <authorList>
            <person name="Gilroy R."/>
            <person name="Ravi A."/>
            <person name="Getino M."/>
            <person name="Pursley I."/>
            <person name="Horton D.L."/>
            <person name="Alikhan N.F."/>
            <person name="Baker D."/>
            <person name="Gharbi K."/>
            <person name="Hall N."/>
            <person name="Watson M."/>
            <person name="Adriaenssens E.M."/>
            <person name="Foster-Nyarko E."/>
            <person name="Jarju S."/>
            <person name="Secka A."/>
            <person name="Antonio M."/>
            <person name="Oren A."/>
            <person name="Chaudhuri R.R."/>
            <person name="La Ragione R."/>
            <person name="Hildebrand F."/>
            <person name="Pallen M.J."/>
        </authorList>
    </citation>
    <scope>NUCLEOTIDE SEQUENCE</scope>
    <source>
        <strain evidence="4">ChiGjej4B4-7305</strain>
    </source>
</reference>
<sequence>MTAPVPPGWHHDPGGGQLQRWWDGQQWTAHTRPHPAAGPSSAPGPHPQQGGAGWPQGNPGFQHGAASHPHPPTGYAAQGYPQPPGGGPPGGGPPGGGPPAKKHGLTALLVVVSALALFIVIAVVSPWGDDPDTSASTPTPSTPSATPTPSPTPEETFTIMDRPGYDAAVAHVDDLEAWFSTAYDDGTIYDYVPNTDDGRTYAAAVLQLLRELQAELNTPGEPTTDTDALDTRIQEIRDEAQQYSDAFENGQDLGVRVEVEWADGTTTTTDGAFPEGPDPDEYADAEEFAASYVAQPDGDGNYAPAAEEIAAAFDLELYYDHDAMFSACEYPDNYELLGGFCPSSPEYIYINDQYSDYPNVLYNEGFVHTVRHEIAHHQIVAICGTVAPPIAGESWEGVTNSYAVNYLGANPEWLFAENEYAMSGETEEAAQLIHDEQQCQ</sequence>
<feature type="region of interest" description="Disordered" evidence="1">
    <location>
        <begin position="1"/>
        <end position="20"/>
    </location>
</feature>
<dbReference type="Pfam" id="PF10708">
    <property type="entry name" value="DUF2510"/>
    <property type="match status" value="1"/>
</dbReference>
<dbReference type="InterPro" id="IPR018929">
    <property type="entry name" value="DUF2510"/>
</dbReference>
<feature type="region of interest" description="Disordered" evidence="1">
    <location>
        <begin position="28"/>
        <end position="100"/>
    </location>
</feature>
<keyword evidence="2" id="KW-1133">Transmembrane helix</keyword>
<dbReference type="Proteomes" id="UP000824037">
    <property type="component" value="Unassembled WGS sequence"/>
</dbReference>
<gene>
    <name evidence="4" type="ORF">H9815_18540</name>
</gene>
<feature type="compositionally biased region" description="Low complexity" evidence="1">
    <location>
        <begin position="34"/>
        <end position="60"/>
    </location>
</feature>
<feature type="compositionally biased region" description="Pro residues" evidence="1">
    <location>
        <begin position="81"/>
        <end position="97"/>
    </location>
</feature>
<evidence type="ECO:0000259" key="3">
    <source>
        <dbReference type="Pfam" id="PF10708"/>
    </source>
</evidence>
<keyword evidence="2" id="KW-0472">Membrane</keyword>
<evidence type="ECO:0000256" key="2">
    <source>
        <dbReference type="SAM" id="Phobius"/>
    </source>
</evidence>
<accession>A0A9D2J6U4</accession>
<organism evidence="4 5">
    <name type="scientific">Candidatus Ruania gallistercoris</name>
    <dbReference type="NCBI Taxonomy" id="2838746"/>
    <lineage>
        <taxon>Bacteria</taxon>
        <taxon>Bacillati</taxon>
        <taxon>Actinomycetota</taxon>
        <taxon>Actinomycetes</taxon>
        <taxon>Micrococcales</taxon>
        <taxon>Ruaniaceae</taxon>
        <taxon>Ruania</taxon>
    </lineage>
</organism>
<evidence type="ECO:0000313" key="5">
    <source>
        <dbReference type="Proteomes" id="UP000824037"/>
    </source>
</evidence>
<keyword evidence="2" id="KW-0812">Transmembrane</keyword>
<feature type="domain" description="DUF2510" evidence="3">
    <location>
        <begin position="7"/>
        <end position="39"/>
    </location>
</feature>
<comment type="caution">
    <text evidence="4">The sequence shown here is derived from an EMBL/GenBank/DDBJ whole genome shotgun (WGS) entry which is preliminary data.</text>
</comment>
<dbReference type="EMBL" id="DXBY01000320">
    <property type="protein sequence ID" value="HIZ37779.1"/>
    <property type="molecule type" value="Genomic_DNA"/>
</dbReference>
<feature type="compositionally biased region" description="Low complexity" evidence="1">
    <location>
        <begin position="133"/>
        <end position="145"/>
    </location>
</feature>
<feature type="region of interest" description="Disordered" evidence="1">
    <location>
        <begin position="128"/>
        <end position="156"/>
    </location>
</feature>
<proteinExistence type="predicted"/>